<dbReference type="SMART" id="SM00327">
    <property type="entry name" value="VWA"/>
    <property type="match status" value="1"/>
</dbReference>
<feature type="transmembrane region" description="Helical" evidence="2">
    <location>
        <begin position="45"/>
        <end position="67"/>
    </location>
</feature>
<dbReference type="Proteomes" id="UP001155241">
    <property type="component" value="Unassembled WGS sequence"/>
</dbReference>
<dbReference type="CDD" id="cd00198">
    <property type="entry name" value="vWFA"/>
    <property type="match status" value="1"/>
</dbReference>
<dbReference type="SUPFAM" id="SSF53300">
    <property type="entry name" value="vWA-like"/>
    <property type="match status" value="1"/>
</dbReference>
<dbReference type="InterPro" id="IPR036465">
    <property type="entry name" value="vWFA_dom_sf"/>
</dbReference>
<keyword evidence="2" id="KW-0472">Membrane</keyword>
<evidence type="ECO:0000256" key="1">
    <source>
        <dbReference type="SAM" id="MobiDB-lite"/>
    </source>
</evidence>
<dbReference type="AlphaFoldDB" id="A0A9X2JGL8"/>
<protein>
    <submittedName>
        <fullName evidence="4">VWA domain-containing protein</fullName>
    </submittedName>
</protein>
<keyword evidence="2" id="KW-0812">Transmembrane</keyword>
<dbReference type="Gene3D" id="3.40.50.410">
    <property type="entry name" value="von Willebrand factor, type A domain"/>
    <property type="match status" value="1"/>
</dbReference>
<feature type="transmembrane region" description="Helical" evidence="2">
    <location>
        <begin position="287"/>
        <end position="309"/>
    </location>
</feature>
<dbReference type="Pfam" id="PF13519">
    <property type="entry name" value="VWA_2"/>
    <property type="match status" value="1"/>
</dbReference>
<gene>
    <name evidence="4" type="ORF">NG895_13265</name>
</gene>
<dbReference type="RefSeq" id="WP_252852990.1">
    <property type="nucleotide sequence ID" value="NZ_JAMXLR010000043.1"/>
</dbReference>
<evidence type="ECO:0000313" key="5">
    <source>
        <dbReference type="Proteomes" id="UP001155241"/>
    </source>
</evidence>
<feature type="compositionally biased region" description="Basic residues" evidence="1">
    <location>
        <begin position="331"/>
        <end position="344"/>
    </location>
</feature>
<feature type="domain" description="VWFA" evidence="3">
    <location>
        <begin position="82"/>
        <end position="268"/>
    </location>
</feature>
<sequence>MVAELAAAIALVVALAAEALQWQRTKRIAQLAFGPYTTPRAWVRCAPFITALSVAALVWGLTTLMLVEPKTHTTTTIADGELKHLVLVLDVSPSMFLVDAGPDGQQSRRQRVHSLMTSYFERVQLPNYRTSIVAVYNGAKPVVIDTKDREVINNILEDLPLHFAFNAGKTDLFAGLGEAAGIVKDFPPKSTTLMLLSDGDSVPATGMPEMPPSVEHVVVVGVGDPVTGKFLNGSQSRQDASTLRQIALRLGGVYHDGNEKHLSTDLIRSIASSESKSVFEKLSRREFALLACGIGAVLYAVLPLLLHYFGTAWRPGVLESTTRGVNSTSRVGRKVHRRAPAASL</sequence>
<dbReference type="InterPro" id="IPR002035">
    <property type="entry name" value="VWF_A"/>
</dbReference>
<accession>A0A9X2JGL8</accession>
<keyword evidence="2" id="KW-1133">Transmembrane helix</keyword>
<evidence type="ECO:0000256" key="2">
    <source>
        <dbReference type="SAM" id="Phobius"/>
    </source>
</evidence>
<name>A0A9X2JGL8_9BACT</name>
<evidence type="ECO:0000259" key="3">
    <source>
        <dbReference type="SMART" id="SM00327"/>
    </source>
</evidence>
<keyword evidence="5" id="KW-1185">Reference proteome</keyword>
<dbReference type="EMBL" id="JAMXLR010000043">
    <property type="protein sequence ID" value="MCO6044876.1"/>
    <property type="molecule type" value="Genomic_DNA"/>
</dbReference>
<proteinExistence type="predicted"/>
<organism evidence="4 5">
    <name type="scientific">Aeoliella straminimaris</name>
    <dbReference type="NCBI Taxonomy" id="2954799"/>
    <lineage>
        <taxon>Bacteria</taxon>
        <taxon>Pseudomonadati</taxon>
        <taxon>Planctomycetota</taxon>
        <taxon>Planctomycetia</taxon>
        <taxon>Pirellulales</taxon>
        <taxon>Lacipirellulaceae</taxon>
        <taxon>Aeoliella</taxon>
    </lineage>
</organism>
<comment type="caution">
    <text evidence="4">The sequence shown here is derived from an EMBL/GenBank/DDBJ whole genome shotgun (WGS) entry which is preliminary data.</text>
</comment>
<evidence type="ECO:0000313" key="4">
    <source>
        <dbReference type="EMBL" id="MCO6044876.1"/>
    </source>
</evidence>
<reference evidence="4" key="1">
    <citation type="submission" date="2022-06" db="EMBL/GenBank/DDBJ databases">
        <title>Aeoliella straminimaris, a novel planctomycete from sediments.</title>
        <authorList>
            <person name="Vitorino I.R."/>
            <person name="Lage O.M."/>
        </authorList>
    </citation>
    <scope>NUCLEOTIDE SEQUENCE</scope>
    <source>
        <strain evidence="4">ICT_H6.2</strain>
    </source>
</reference>
<feature type="region of interest" description="Disordered" evidence="1">
    <location>
        <begin position="322"/>
        <end position="344"/>
    </location>
</feature>